<evidence type="ECO:0000313" key="1">
    <source>
        <dbReference type="EMBL" id="KAF0039007.1"/>
    </source>
</evidence>
<organism evidence="1 2">
    <name type="scientific">Scophthalmus maximus</name>
    <name type="common">Turbot</name>
    <name type="synonym">Psetta maxima</name>
    <dbReference type="NCBI Taxonomy" id="52904"/>
    <lineage>
        <taxon>Eukaryota</taxon>
        <taxon>Metazoa</taxon>
        <taxon>Chordata</taxon>
        <taxon>Craniata</taxon>
        <taxon>Vertebrata</taxon>
        <taxon>Euteleostomi</taxon>
        <taxon>Actinopterygii</taxon>
        <taxon>Neopterygii</taxon>
        <taxon>Teleostei</taxon>
        <taxon>Neoteleostei</taxon>
        <taxon>Acanthomorphata</taxon>
        <taxon>Carangaria</taxon>
        <taxon>Pleuronectiformes</taxon>
        <taxon>Pleuronectoidei</taxon>
        <taxon>Scophthalmidae</taxon>
        <taxon>Scophthalmus</taxon>
    </lineage>
</organism>
<dbReference type="EMBL" id="VEVO01000008">
    <property type="protein sequence ID" value="KAF0039007.1"/>
    <property type="molecule type" value="Genomic_DNA"/>
</dbReference>
<proteinExistence type="predicted"/>
<dbReference type="AlphaFoldDB" id="A0A6A4SZ89"/>
<comment type="caution">
    <text evidence="1">The sequence shown here is derived from an EMBL/GenBank/DDBJ whole genome shotgun (WGS) entry which is preliminary data.</text>
</comment>
<protein>
    <submittedName>
        <fullName evidence="1">Uncharacterized protein</fullName>
    </submittedName>
</protein>
<name>A0A6A4SZ89_SCOMX</name>
<dbReference type="Proteomes" id="UP000438429">
    <property type="component" value="Unassembled WGS sequence"/>
</dbReference>
<accession>A0A6A4SZ89</accession>
<sequence length="118" mass="13296">MEDVKSGKGLWKYDISYAEAIKKVQGKKARQQTEIENTSLTALVEQAKYKETAALEDNIILFVSYVINCTDQVKHKTEKIKIIAKGAERFLGIKNLTWEHINKRLEAEGKPGSQAEGT</sequence>
<evidence type="ECO:0000313" key="2">
    <source>
        <dbReference type="Proteomes" id="UP000438429"/>
    </source>
</evidence>
<gene>
    <name evidence="1" type="ORF">F2P81_009491</name>
</gene>
<reference evidence="1 2" key="1">
    <citation type="submission" date="2019-06" db="EMBL/GenBank/DDBJ databases">
        <title>Draft genomes of female and male turbot (Scophthalmus maximus).</title>
        <authorList>
            <person name="Xu H."/>
            <person name="Xu X.-W."/>
            <person name="Shao C."/>
            <person name="Chen S."/>
        </authorList>
    </citation>
    <scope>NUCLEOTIDE SEQUENCE [LARGE SCALE GENOMIC DNA]</scope>
    <source>
        <strain evidence="1">Ysfricsl-2016a</strain>
        <tissue evidence="1">Blood</tissue>
    </source>
</reference>